<dbReference type="GO" id="GO:0003700">
    <property type="term" value="F:DNA-binding transcription factor activity"/>
    <property type="evidence" value="ECO:0007669"/>
    <property type="project" value="TreeGrafter"/>
</dbReference>
<evidence type="ECO:0000313" key="7">
    <source>
        <dbReference type="EMBL" id="ABF76901.1"/>
    </source>
</evidence>
<dbReference type="InterPro" id="IPR036271">
    <property type="entry name" value="Tet_transcr_reg_TetR-rel_C_sf"/>
</dbReference>
<dbReference type="PROSITE" id="PS01081">
    <property type="entry name" value="HTH_TETR_1"/>
    <property type="match status" value="1"/>
</dbReference>
<organism evidence="7">
    <name type="scientific">Burkholderia orbicola (strain AU 1054)</name>
    <dbReference type="NCBI Taxonomy" id="331271"/>
    <lineage>
        <taxon>Bacteria</taxon>
        <taxon>Pseudomonadati</taxon>
        <taxon>Pseudomonadota</taxon>
        <taxon>Betaproteobacteria</taxon>
        <taxon>Burkholderiales</taxon>
        <taxon>Burkholderiaceae</taxon>
        <taxon>Burkholderia</taxon>
        <taxon>Burkholderia cepacia complex</taxon>
        <taxon>Burkholderia orbicola</taxon>
    </lineage>
</organism>
<evidence type="ECO:0000256" key="4">
    <source>
        <dbReference type="ARBA" id="ARBA00023163"/>
    </source>
</evidence>
<dbReference type="Pfam" id="PF08361">
    <property type="entry name" value="TetR_C_2"/>
    <property type="match status" value="1"/>
</dbReference>
<protein>
    <submittedName>
        <fullName evidence="7">Transcriptional regulator, TetR family</fullName>
    </submittedName>
</protein>
<dbReference type="InterPro" id="IPR050109">
    <property type="entry name" value="HTH-type_TetR-like_transc_reg"/>
</dbReference>
<evidence type="ECO:0000256" key="1">
    <source>
        <dbReference type="ARBA" id="ARBA00022491"/>
    </source>
</evidence>
<keyword evidence="3 5" id="KW-0238">DNA-binding</keyword>
<keyword evidence="2" id="KW-0805">Transcription regulation</keyword>
<dbReference type="PANTHER" id="PTHR30055">
    <property type="entry name" value="HTH-TYPE TRANSCRIPTIONAL REGULATOR RUTR"/>
    <property type="match status" value="1"/>
</dbReference>
<dbReference type="SUPFAM" id="SSF46689">
    <property type="entry name" value="Homeodomain-like"/>
    <property type="match status" value="1"/>
</dbReference>
<evidence type="ECO:0000256" key="3">
    <source>
        <dbReference type="ARBA" id="ARBA00023125"/>
    </source>
</evidence>
<evidence type="ECO:0000256" key="2">
    <source>
        <dbReference type="ARBA" id="ARBA00023015"/>
    </source>
</evidence>
<proteinExistence type="predicted"/>
<feature type="domain" description="HTH tetR-type" evidence="6">
    <location>
        <begin position="31"/>
        <end position="91"/>
    </location>
</feature>
<keyword evidence="4" id="KW-0804">Transcription</keyword>
<accession>A0A0H2XR10</accession>
<evidence type="ECO:0000256" key="5">
    <source>
        <dbReference type="PROSITE-ProRule" id="PRU00335"/>
    </source>
</evidence>
<reference evidence="7" key="1">
    <citation type="submission" date="2006-05" db="EMBL/GenBank/DDBJ databases">
        <title>Complete sequence of chromosome 1 of Burkholderia cenocepacia AU 1054.</title>
        <authorList>
            <consortium name="US DOE Joint Genome Institute"/>
            <person name="Copeland A."/>
            <person name="Lucas S."/>
            <person name="Lapidus A."/>
            <person name="Barry K."/>
            <person name="Detter J.C."/>
            <person name="Glavina del Rio T."/>
            <person name="Hammon N."/>
            <person name="Israni S."/>
            <person name="Dalin E."/>
            <person name="Tice H."/>
            <person name="Pitluck S."/>
            <person name="Chain P."/>
            <person name="Malfatti S."/>
            <person name="Shin M."/>
            <person name="Vergez L."/>
            <person name="Schmutz J."/>
            <person name="Larimer F."/>
            <person name="Land M."/>
            <person name="Hauser L."/>
            <person name="Kyrpides N."/>
            <person name="Lykidis A."/>
            <person name="LiPuma J.J."/>
            <person name="Konstantinidis K."/>
            <person name="Tiedje J.M."/>
            <person name="Richardson P."/>
        </authorList>
    </citation>
    <scope>NUCLEOTIDE SEQUENCE [LARGE SCALE GENOMIC DNA]</scope>
    <source>
        <strain evidence="7">AU 1054</strain>
    </source>
</reference>
<feature type="DNA-binding region" description="H-T-H motif" evidence="5">
    <location>
        <begin position="54"/>
        <end position="73"/>
    </location>
</feature>
<dbReference type="Pfam" id="PF00440">
    <property type="entry name" value="TetR_N"/>
    <property type="match status" value="1"/>
</dbReference>
<dbReference type="PRINTS" id="PR00455">
    <property type="entry name" value="HTHTETR"/>
</dbReference>
<dbReference type="PROSITE" id="PS50977">
    <property type="entry name" value="HTH_TETR_2"/>
    <property type="match status" value="1"/>
</dbReference>
<dbReference type="Gene3D" id="1.10.357.10">
    <property type="entry name" value="Tetracycline Repressor, domain 2"/>
    <property type="match status" value="1"/>
</dbReference>
<keyword evidence="1" id="KW-0678">Repressor</keyword>
<dbReference type="InterPro" id="IPR001647">
    <property type="entry name" value="HTH_TetR"/>
</dbReference>
<gene>
    <name evidence="7" type="ordered locus">Bcen_2000</name>
</gene>
<sequence length="234" mass="26708">MTVTRGCGPHIHSRSIQSGLHMVRRTKEEALETRNRILDAAEHVFFEKGVSHTSLADIAQHAGVTRGAIYWHFANKSELFDAMFDRVFLPIDELKRMPLDAPGGNPLEKVRQILIWCLLGVQRDPQLRRVFSILFMKCEYVADMEPLLQRNRAGMSEALHMIDADLAVAVGLKLLPERLDTWRATLMLHTLVSGFVRDMLMLPDEIDAEQHAEKLVDGCFDMLRYSPAMLKDRD</sequence>
<dbReference type="InterPro" id="IPR013572">
    <property type="entry name" value="Tscrpt_reg_MAATS_C"/>
</dbReference>
<evidence type="ECO:0000259" key="6">
    <source>
        <dbReference type="PROSITE" id="PS50977"/>
    </source>
</evidence>
<dbReference type="HOGENOM" id="CLU_069356_12_3_4"/>
<dbReference type="EMBL" id="CP000378">
    <property type="protein sequence ID" value="ABF76901.1"/>
    <property type="molecule type" value="Genomic_DNA"/>
</dbReference>
<name>A0A0H2XR10_BURO1</name>
<dbReference type="InterPro" id="IPR023772">
    <property type="entry name" value="DNA-bd_HTH_TetR-type_CS"/>
</dbReference>
<dbReference type="SUPFAM" id="SSF48498">
    <property type="entry name" value="Tetracyclin repressor-like, C-terminal domain"/>
    <property type="match status" value="1"/>
</dbReference>
<dbReference type="AlphaFoldDB" id="A0A0H2XR10"/>
<dbReference type="GO" id="GO:0000976">
    <property type="term" value="F:transcription cis-regulatory region binding"/>
    <property type="evidence" value="ECO:0007669"/>
    <property type="project" value="TreeGrafter"/>
</dbReference>
<dbReference type="InterPro" id="IPR009057">
    <property type="entry name" value="Homeodomain-like_sf"/>
</dbReference>
<dbReference type="PANTHER" id="PTHR30055:SF240">
    <property type="entry name" value="HTH-TYPE TRANSCRIPTIONAL REGULATOR ACRR"/>
    <property type="match status" value="1"/>
</dbReference>